<sequence>MFYKKIFNYAVLIVLLLFIKNSYSFERKYLYEIVKETLILHENYELNTEKLEKNFNLIEEIVKFQLNIGYENVDLDLYLFLKGIVKDDIYSLQTLLVDIDSKNLSLDLTNLINTSIAKKMSFALKENRISNKTKIELKFNKNLKSCQYYLNGKVLNNMNHFLSPSGIPIYLAIYCEKNFEVQRIIPDAAQSVYTVHFNNLKNKNNIPSTLPNPYPSIYAKNLKSNNQDNKLNEIDAYEINFSSGYLFNYNKKIHNHFNYNSMLSINNYLLLLGYSKVMVNAKNLTILRNKSLFDYPIFEPSNLFKVAFGLKENLLHNENVFQLCVNFLIISSYLFDSDFNYQRAMYGVQSGLSVSYEFVENWKIGLNTSLGYNWGILGSPFVEHSLNISYLFY</sequence>
<comment type="caution">
    <text evidence="1">The sequence shown here is derived from an EMBL/GenBank/DDBJ whole genome shotgun (WGS) entry which is preliminary data.</text>
</comment>
<gene>
    <name evidence="1" type="ORF">DCC88_01550</name>
</gene>
<name>A0A369KTM0_9BACT</name>
<evidence type="ECO:0000313" key="1">
    <source>
        <dbReference type="EMBL" id="RDB37108.1"/>
    </source>
</evidence>
<keyword evidence="2" id="KW-1185">Reference proteome</keyword>
<proteinExistence type="predicted"/>
<evidence type="ECO:0000313" key="2">
    <source>
        <dbReference type="Proteomes" id="UP000253934"/>
    </source>
</evidence>
<dbReference type="EMBL" id="QOVW01000008">
    <property type="protein sequence ID" value="RDB37108.1"/>
    <property type="molecule type" value="Genomic_DNA"/>
</dbReference>
<organism evidence="1 2">
    <name type="scientific">Spirobacillus cienkowskii</name>
    <dbReference type="NCBI Taxonomy" id="495820"/>
    <lineage>
        <taxon>Bacteria</taxon>
        <taxon>Pseudomonadati</taxon>
        <taxon>Bdellovibrionota</taxon>
        <taxon>Oligoflexia</taxon>
        <taxon>Silvanigrellales</taxon>
        <taxon>Spirobacillus</taxon>
    </lineage>
</organism>
<accession>A0A369KTM0</accession>
<reference evidence="1" key="1">
    <citation type="submission" date="2018-04" db="EMBL/GenBank/DDBJ databases">
        <title>Draft genome sequence of the Candidatus Spirobacillus cienkowskii, a pathogen of freshwater Daphnia species, reconstructed from hemolymph metagenomic reads.</title>
        <authorList>
            <person name="Bresciani L."/>
            <person name="Lemos L.N."/>
            <person name="Wale N."/>
            <person name="Lin J.Y."/>
            <person name="Fernandes G.R."/>
            <person name="Duffy M.A."/>
            <person name="Rodrigues J.M."/>
        </authorList>
    </citation>
    <scope>NUCLEOTIDE SEQUENCE [LARGE SCALE GENOMIC DNA]</scope>
    <source>
        <strain evidence="1">Binning01</strain>
    </source>
</reference>
<protein>
    <submittedName>
        <fullName evidence="1">Uncharacterized protein</fullName>
    </submittedName>
</protein>
<dbReference type="AlphaFoldDB" id="A0A369KTM0"/>
<dbReference type="Proteomes" id="UP000253934">
    <property type="component" value="Unassembled WGS sequence"/>
</dbReference>